<dbReference type="AlphaFoldDB" id="A0A4C1SHI3"/>
<dbReference type="Proteomes" id="UP000299102">
    <property type="component" value="Unassembled WGS sequence"/>
</dbReference>
<name>A0A4C1SHI3_EUMVA</name>
<accession>A0A4C1SHI3</accession>
<dbReference type="EMBL" id="BGZK01000006">
    <property type="protein sequence ID" value="GBP00648.1"/>
    <property type="molecule type" value="Genomic_DNA"/>
</dbReference>
<reference evidence="1 2" key="1">
    <citation type="journal article" date="2019" name="Commun. Biol.">
        <title>The bagworm genome reveals a unique fibroin gene that provides high tensile strength.</title>
        <authorList>
            <person name="Kono N."/>
            <person name="Nakamura H."/>
            <person name="Ohtoshi R."/>
            <person name="Tomita M."/>
            <person name="Numata K."/>
            <person name="Arakawa K."/>
        </authorList>
    </citation>
    <scope>NUCLEOTIDE SEQUENCE [LARGE SCALE GENOMIC DNA]</scope>
</reference>
<proteinExistence type="predicted"/>
<comment type="caution">
    <text evidence="1">The sequence shown here is derived from an EMBL/GenBank/DDBJ whole genome shotgun (WGS) entry which is preliminary data.</text>
</comment>
<organism evidence="1 2">
    <name type="scientific">Eumeta variegata</name>
    <name type="common">Bagworm moth</name>
    <name type="synonym">Eumeta japonica</name>
    <dbReference type="NCBI Taxonomy" id="151549"/>
    <lineage>
        <taxon>Eukaryota</taxon>
        <taxon>Metazoa</taxon>
        <taxon>Ecdysozoa</taxon>
        <taxon>Arthropoda</taxon>
        <taxon>Hexapoda</taxon>
        <taxon>Insecta</taxon>
        <taxon>Pterygota</taxon>
        <taxon>Neoptera</taxon>
        <taxon>Endopterygota</taxon>
        <taxon>Lepidoptera</taxon>
        <taxon>Glossata</taxon>
        <taxon>Ditrysia</taxon>
        <taxon>Tineoidea</taxon>
        <taxon>Psychidae</taxon>
        <taxon>Oiketicinae</taxon>
        <taxon>Eumeta</taxon>
    </lineage>
</organism>
<protein>
    <submittedName>
        <fullName evidence="1">Uncharacterized protein</fullName>
    </submittedName>
</protein>
<sequence>MIDQEVFPAIGVEMHCNTESLPRHVSRSGAWTEIGFECSSTPVKLHRQIVRSLDEWRECRSTMFLEIIGNFSLGDYEILLTCLDEGYFVL</sequence>
<gene>
    <name evidence="1" type="ORF">EVAR_76916_1</name>
</gene>
<evidence type="ECO:0000313" key="1">
    <source>
        <dbReference type="EMBL" id="GBP00648.1"/>
    </source>
</evidence>
<evidence type="ECO:0000313" key="2">
    <source>
        <dbReference type="Proteomes" id="UP000299102"/>
    </source>
</evidence>
<keyword evidence="2" id="KW-1185">Reference proteome</keyword>